<dbReference type="EMBL" id="SEWE01000004">
    <property type="protein sequence ID" value="RYU83376.1"/>
    <property type="molecule type" value="Genomic_DNA"/>
</dbReference>
<name>A0A4Q5LF80_9BACT</name>
<accession>A0A4Q5LF80</accession>
<dbReference type="Proteomes" id="UP000294155">
    <property type="component" value="Unassembled WGS sequence"/>
</dbReference>
<dbReference type="OrthoDB" id="657665at2"/>
<dbReference type="EMBL" id="SEWE01000120">
    <property type="protein sequence ID" value="RYU72608.1"/>
    <property type="molecule type" value="Genomic_DNA"/>
</dbReference>
<keyword evidence="4" id="KW-1185">Reference proteome</keyword>
<gene>
    <name evidence="3" type="ORF">EWM57_03570</name>
    <name evidence="2" type="ORF">EWM57_20730</name>
    <name evidence="1" type="ORF">EWM57_20865</name>
</gene>
<dbReference type="EMBL" id="SEWE01000104">
    <property type="protein sequence ID" value="RYU73174.1"/>
    <property type="molecule type" value="Genomic_DNA"/>
</dbReference>
<evidence type="ECO:0000313" key="3">
    <source>
        <dbReference type="EMBL" id="RYU83376.1"/>
    </source>
</evidence>
<proteinExistence type="predicted"/>
<comment type="caution">
    <text evidence="3">The sequence shown here is derived from an EMBL/GenBank/DDBJ whole genome shotgun (WGS) entry which is preliminary data.</text>
</comment>
<reference evidence="3 4" key="1">
    <citation type="submission" date="2019-02" db="EMBL/GenBank/DDBJ databases">
        <title>Bacterial novel species isolated from soil.</title>
        <authorList>
            <person name="Jung H.-Y."/>
        </authorList>
    </citation>
    <scope>NUCLEOTIDE SEQUENCE [LARGE SCALE GENOMIC DNA]</scope>
    <source>
        <strain evidence="3 4">1-3-3-3</strain>
    </source>
</reference>
<evidence type="ECO:0000313" key="4">
    <source>
        <dbReference type="Proteomes" id="UP000294155"/>
    </source>
</evidence>
<dbReference type="RefSeq" id="WP_129919756.1">
    <property type="nucleotide sequence ID" value="NZ_SEWE01000004.1"/>
</dbReference>
<evidence type="ECO:0000313" key="2">
    <source>
        <dbReference type="EMBL" id="RYU73174.1"/>
    </source>
</evidence>
<protein>
    <submittedName>
        <fullName evidence="3">Uncharacterized protein</fullName>
    </submittedName>
</protein>
<organism evidence="3 4">
    <name type="scientific">Hymenobacter persicinus</name>
    <dbReference type="NCBI Taxonomy" id="2025506"/>
    <lineage>
        <taxon>Bacteria</taxon>
        <taxon>Pseudomonadati</taxon>
        <taxon>Bacteroidota</taxon>
        <taxon>Cytophagia</taxon>
        <taxon>Cytophagales</taxon>
        <taxon>Hymenobacteraceae</taxon>
        <taxon>Hymenobacter</taxon>
    </lineage>
</organism>
<sequence length="178" mass="21200">MERIKIEHDFLVFLFAYLRHLDLSLDRSRWNGWADYLVYTRGRIQSATISSYLKGKIGPVSVTNTANILPNYSYRESRLRYLWRICTWQNDYLTLYATSYACQLLDRHNAYLRADITEFTPELEMLRRDIADFYTRASEVMLSRSELRKIMRVEHFWQNPILTTIALKDFLPASLARV</sequence>
<evidence type="ECO:0000313" key="1">
    <source>
        <dbReference type="EMBL" id="RYU72608.1"/>
    </source>
</evidence>
<dbReference type="AlphaFoldDB" id="A0A4Q5LF80"/>